<sequence>MSFKKPCNLNTSADALKDCKRNTDKDFPILSFNTAGCQVTFRKWINLLNENAASKKWSNAEIIEFMDAHCHRDIRLIFRHYRKHHTFNLKEFTEWFCNMFSINYSLPSTFMKLVAEDMPDENWQSFCHKWHRIGIKVDRENGPLTLLQIAQGFFIDSIHNSTLQRKLREQLLVKMVVELVHMAQNLAKQESIPPHVLDRAVIRDPQPFKVPSNQKERSSRKRVRTKGRKYRYFQKKKSQSDKQDRHSGCFHDKKNPKSRARTRKYGPAKQKKSNKTGRNRFNRSL</sequence>
<accession>A0ACD0WC68</accession>
<dbReference type="Proteomes" id="UP000326582">
    <property type="component" value="Chromosome 1"/>
</dbReference>
<gene>
    <name evidence="1" type="ORF">EJF14_10030</name>
</gene>
<proteinExistence type="predicted"/>
<dbReference type="EMBL" id="CP038484">
    <property type="protein sequence ID" value="QFZ24950.1"/>
    <property type="molecule type" value="Genomic_DNA"/>
</dbReference>
<keyword evidence="2" id="KW-1185">Reference proteome</keyword>
<name>A0ACD0WC68_CLALS</name>
<organism evidence="1 2">
    <name type="scientific">Clavispora lusitaniae</name>
    <name type="common">Candida lusitaniae</name>
    <dbReference type="NCBI Taxonomy" id="36911"/>
    <lineage>
        <taxon>Eukaryota</taxon>
        <taxon>Fungi</taxon>
        <taxon>Dikarya</taxon>
        <taxon>Ascomycota</taxon>
        <taxon>Saccharomycotina</taxon>
        <taxon>Pichiomycetes</taxon>
        <taxon>Metschnikowiaceae</taxon>
        <taxon>Clavispora</taxon>
    </lineage>
</organism>
<protein>
    <submittedName>
        <fullName evidence="1">Uncharacterized protein</fullName>
    </submittedName>
</protein>
<reference evidence="2" key="1">
    <citation type="journal article" date="2019" name="MBio">
        <title>Comparative genomics for the elucidation of multidrug resistance (MDR) in Candida lusitaniae.</title>
        <authorList>
            <person name="Kannan A."/>
            <person name="Asner S.A."/>
            <person name="Trachsel E."/>
            <person name="Kelly S."/>
            <person name="Parker J."/>
            <person name="Sanglard D."/>
        </authorList>
    </citation>
    <scope>NUCLEOTIDE SEQUENCE [LARGE SCALE GENOMIC DNA]</scope>
    <source>
        <strain evidence="2">P1</strain>
    </source>
</reference>
<evidence type="ECO:0000313" key="1">
    <source>
        <dbReference type="EMBL" id="QFZ24950.1"/>
    </source>
</evidence>
<evidence type="ECO:0000313" key="2">
    <source>
        <dbReference type="Proteomes" id="UP000326582"/>
    </source>
</evidence>